<dbReference type="GO" id="GO:0031901">
    <property type="term" value="C:early endosome membrane"/>
    <property type="evidence" value="ECO:0007669"/>
    <property type="project" value="UniProtKB-SubCell"/>
</dbReference>
<reference evidence="12 13" key="1">
    <citation type="submission" date="2022-05" db="EMBL/GenBank/DDBJ databases">
        <authorList>
            <consortium name="Genoscope - CEA"/>
            <person name="William W."/>
        </authorList>
    </citation>
    <scope>NUCLEOTIDE SEQUENCE [LARGE SCALE GENOMIC DNA]</scope>
</reference>
<evidence type="ECO:0000256" key="10">
    <source>
        <dbReference type="ARBA" id="ARBA00023329"/>
    </source>
</evidence>
<dbReference type="InterPro" id="IPR026765">
    <property type="entry name" value="Tmem163"/>
</dbReference>
<keyword evidence="13" id="KW-1185">Reference proteome</keyword>
<accession>A0AAU9XMP2</accession>
<gene>
    <name evidence="12" type="ORF">PMEA_00026677</name>
</gene>
<feature type="transmembrane region" description="Helical" evidence="11">
    <location>
        <begin position="50"/>
        <end position="75"/>
    </location>
</feature>
<evidence type="ECO:0000256" key="4">
    <source>
        <dbReference type="ARBA" id="ARBA00022692"/>
    </source>
</evidence>
<feature type="transmembrane region" description="Helical" evidence="11">
    <location>
        <begin position="189"/>
        <end position="208"/>
    </location>
</feature>
<feature type="transmembrane region" description="Helical" evidence="11">
    <location>
        <begin position="153"/>
        <end position="177"/>
    </location>
</feature>
<evidence type="ECO:0000313" key="12">
    <source>
        <dbReference type="EMBL" id="CAH3152456.1"/>
    </source>
</evidence>
<dbReference type="PANTHER" id="PTHR31937">
    <property type="entry name" value="TRANSMEMBRANE PROTEIN 163"/>
    <property type="match status" value="1"/>
</dbReference>
<dbReference type="Gene3D" id="1.20.1510.10">
    <property type="entry name" value="Cation efflux protein transmembrane domain"/>
    <property type="match status" value="1"/>
</dbReference>
<evidence type="ECO:0000256" key="9">
    <source>
        <dbReference type="ARBA" id="ARBA00023136"/>
    </source>
</evidence>
<dbReference type="PANTHER" id="PTHR31937:SF2">
    <property type="entry name" value="TRANSMEMBRANE PROTEIN 163"/>
    <property type="match status" value="1"/>
</dbReference>
<keyword evidence="6" id="KW-0862">Zinc</keyword>
<sequence length="252" mass="27553">MGEKNGDELELRALVNQTENEQNNYGISRKKSEDSSTDKGDEFYAFWRKAAICVSCASIILTTGFGGTFFVFSQIAGSPAAFGFSLAAVLDSFSSAVVLWRFSFNESRKDSNSLERERRACLAIAICFILSAFAIAAKTIFTLLKDKIPTKEFLMEILSGSSLVYLVFLTAFKCIIAEKLESRAMRIDAINSLAGAIMTLGMVASDVICSNNPKICYLDSVTAILIAVALFSYGVMTITDLKTGKEKKPPRD</sequence>
<comment type="caution">
    <text evidence="12">The sequence shown here is derived from an EMBL/GenBank/DDBJ whole genome shotgun (WGS) entry which is preliminary data.</text>
</comment>
<evidence type="ECO:0000256" key="3">
    <source>
        <dbReference type="ARBA" id="ARBA00008731"/>
    </source>
</evidence>
<evidence type="ECO:0000256" key="7">
    <source>
        <dbReference type="ARBA" id="ARBA00022989"/>
    </source>
</evidence>
<dbReference type="SUPFAM" id="SSF161111">
    <property type="entry name" value="Cation efflux protein transmembrane domain-like"/>
    <property type="match status" value="1"/>
</dbReference>
<feature type="transmembrane region" description="Helical" evidence="11">
    <location>
        <begin position="120"/>
        <end position="141"/>
    </location>
</feature>
<keyword evidence="7 11" id="KW-1133">Transmembrane helix</keyword>
<evidence type="ECO:0008006" key="14">
    <source>
        <dbReference type="Google" id="ProtNLM"/>
    </source>
</evidence>
<evidence type="ECO:0000256" key="6">
    <source>
        <dbReference type="ARBA" id="ARBA00022833"/>
    </source>
</evidence>
<feature type="transmembrane region" description="Helical" evidence="11">
    <location>
        <begin position="220"/>
        <end position="241"/>
    </location>
</feature>
<proteinExistence type="inferred from homology"/>
<keyword evidence="9 11" id="KW-0472">Membrane</keyword>
<keyword evidence="4 11" id="KW-0812">Transmembrane</keyword>
<feature type="transmembrane region" description="Helical" evidence="11">
    <location>
        <begin position="81"/>
        <end position="100"/>
    </location>
</feature>
<evidence type="ECO:0000256" key="2">
    <source>
        <dbReference type="ARBA" id="ARBA00004644"/>
    </source>
</evidence>
<protein>
    <recommendedName>
        <fullName evidence="14">Transmembrane protein 163</fullName>
    </recommendedName>
</protein>
<evidence type="ECO:0000256" key="1">
    <source>
        <dbReference type="ARBA" id="ARBA00004146"/>
    </source>
</evidence>
<keyword evidence="5" id="KW-0967">Endosome</keyword>
<keyword evidence="10" id="KW-0968">Cytoplasmic vesicle</keyword>
<evidence type="ECO:0000256" key="5">
    <source>
        <dbReference type="ARBA" id="ARBA00022753"/>
    </source>
</evidence>
<evidence type="ECO:0000313" key="13">
    <source>
        <dbReference type="Proteomes" id="UP001159428"/>
    </source>
</evidence>
<evidence type="ECO:0000256" key="8">
    <source>
        <dbReference type="ARBA" id="ARBA00023018"/>
    </source>
</evidence>
<dbReference type="InterPro" id="IPR027469">
    <property type="entry name" value="Cation_efflux_TMD_sf"/>
</dbReference>
<evidence type="ECO:0000256" key="11">
    <source>
        <dbReference type="SAM" id="Phobius"/>
    </source>
</evidence>
<name>A0AAU9XMP2_9CNID</name>
<dbReference type="Proteomes" id="UP001159428">
    <property type="component" value="Unassembled WGS sequence"/>
</dbReference>
<dbReference type="EMBL" id="CALNXJ010000051">
    <property type="protein sequence ID" value="CAH3152456.1"/>
    <property type="molecule type" value="Genomic_DNA"/>
</dbReference>
<comment type="subcellular location">
    <subcellularLocation>
        <location evidence="2">Cytoplasmic vesicle</location>
        <location evidence="2">Secretory vesicle</location>
        <location evidence="2">Synaptic vesicle membrane</location>
        <topology evidence="2">Multi-pass membrane protein</topology>
    </subcellularLocation>
    <subcellularLocation>
        <location evidence="1">Early endosome membrane</location>
    </subcellularLocation>
</comment>
<organism evidence="12 13">
    <name type="scientific">Pocillopora meandrina</name>
    <dbReference type="NCBI Taxonomy" id="46732"/>
    <lineage>
        <taxon>Eukaryota</taxon>
        <taxon>Metazoa</taxon>
        <taxon>Cnidaria</taxon>
        <taxon>Anthozoa</taxon>
        <taxon>Hexacorallia</taxon>
        <taxon>Scleractinia</taxon>
        <taxon>Astrocoeniina</taxon>
        <taxon>Pocilloporidae</taxon>
        <taxon>Pocillopora</taxon>
    </lineage>
</organism>
<keyword evidence="8" id="KW-0770">Synapse</keyword>
<dbReference type="AlphaFoldDB" id="A0AAU9XMP2"/>
<dbReference type="GO" id="GO:0030672">
    <property type="term" value="C:synaptic vesicle membrane"/>
    <property type="evidence" value="ECO:0007669"/>
    <property type="project" value="UniProtKB-SubCell"/>
</dbReference>
<comment type="similarity">
    <text evidence="3">Belongs to the TMEM163 family.</text>
</comment>